<proteinExistence type="predicted"/>
<dbReference type="STRING" id="51670.SAMN04488557_1403"/>
<sequence length="183" mass="20364">MGAFTPLAEQTGTSQFDDDHPGARFLADHALQLEVCRGLLALADGLPKTADHNLTQRLLEIFNAAWLGHVRFQDEVICPLLKRRHGGGQWECAALFDRQHSEIRFANDELVETLRVAVSSGAASDTLAYLLRHVSERRRDHIEAEHVLLLPVLREALAPIERKTYLEWAAANPLPFAGLALDS</sequence>
<organism evidence="1 2">
    <name type="scientific">Hyphomicrobium facile</name>
    <dbReference type="NCBI Taxonomy" id="51670"/>
    <lineage>
        <taxon>Bacteria</taxon>
        <taxon>Pseudomonadati</taxon>
        <taxon>Pseudomonadota</taxon>
        <taxon>Alphaproteobacteria</taxon>
        <taxon>Hyphomicrobiales</taxon>
        <taxon>Hyphomicrobiaceae</taxon>
        <taxon>Hyphomicrobium</taxon>
    </lineage>
</organism>
<protein>
    <submittedName>
        <fullName evidence="1">Hemerythrin HHE cation binding domain-containing protein</fullName>
    </submittedName>
</protein>
<dbReference type="AlphaFoldDB" id="A0A1I7N651"/>
<reference evidence="2" key="1">
    <citation type="submission" date="2016-10" db="EMBL/GenBank/DDBJ databases">
        <authorList>
            <person name="Varghese N."/>
            <person name="Submissions S."/>
        </authorList>
    </citation>
    <scope>NUCLEOTIDE SEQUENCE [LARGE SCALE GENOMIC DNA]</scope>
    <source>
        <strain evidence="2">DSM 1565</strain>
    </source>
</reference>
<evidence type="ECO:0000313" key="1">
    <source>
        <dbReference type="EMBL" id="SFV30073.1"/>
    </source>
</evidence>
<dbReference type="EMBL" id="FPCH01000001">
    <property type="protein sequence ID" value="SFV30073.1"/>
    <property type="molecule type" value="Genomic_DNA"/>
</dbReference>
<gene>
    <name evidence="1" type="ORF">SAMN04488557_1403</name>
</gene>
<dbReference type="Proteomes" id="UP000199423">
    <property type="component" value="Unassembled WGS sequence"/>
</dbReference>
<keyword evidence="2" id="KW-1185">Reference proteome</keyword>
<accession>A0A1I7N651</accession>
<dbReference type="Gene3D" id="1.20.120.520">
    <property type="entry name" value="nmb1532 protein domain like"/>
    <property type="match status" value="1"/>
</dbReference>
<evidence type="ECO:0000313" key="2">
    <source>
        <dbReference type="Proteomes" id="UP000199423"/>
    </source>
</evidence>
<name>A0A1I7N651_9HYPH</name>